<gene>
    <name evidence="3" type="primary">fdhD</name>
    <name evidence="4" type="ORF">ACFFK0_04750</name>
</gene>
<organism evidence="4 5">
    <name type="scientific">Paenibacillus chartarius</name>
    <dbReference type="NCBI Taxonomy" id="747481"/>
    <lineage>
        <taxon>Bacteria</taxon>
        <taxon>Bacillati</taxon>
        <taxon>Bacillota</taxon>
        <taxon>Bacilli</taxon>
        <taxon>Bacillales</taxon>
        <taxon>Paenibacillaceae</taxon>
        <taxon>Paenibacillus</taxon>
    </lineage>
</organism>
<evidence type="ECO:0000313" key="4">
    <source>
        <dbReference type="EMBL" id="MFC0211769.1"/>
    </source>
</evidence>
<dbReference type="Proteomes" id="UP001589776">
    <property type="component" value="Unassembled WGS sequence"/>
</dbReference>
<evidence type="ECO:0000256" key="1">
    <source>
        <dbReference type="ARBA" id="ARBA00022490"/>
    </source>
</evidence>
<dbReference type="Pfam" id="PF02634">
    <property type="entry name" value="FdhD-NarQ"/>
    <property type="match status" value="2"/>
</dbReference>
<feature type="binding site" evidence="3">
    <location>
        <begin position="270"/>
        <end position="275"/>
    </location>
    <ligand>
        <name>Mo-bis(molybdopterin guanine dinucleotide)</name>
        <dbReference type="ChEBI" id="CHEBI:60539"/>
    </ligand>
</feature>
<dbReference type="PANTHER" id="PTHR30592:SF1">
    <property type="entry name" value="SULFUR CARRIER PROTEIN FDHD"/>
    <property type="match status" value="1"/>
</dbReference>
<dbReference type="RefSeq" id="WP_377468762.1">
    <property type="nucleotide sequence ID" value="NZ_JBHLWN010000022.1"/>
</dbReference>
<dbReference type="InterPro" id="IPR016193">
    <property type="entry name" value="Cytidine_deaminase-like"/>
</dbReference>
<keyword evidence="5" id="KW-1185">Reference proteome</keyword>
<dbReference type="SUPFAM" id="SSF53927">
    <property type="entry name" value="Cytidine deaminase-like"/>
    <property type="match status" value="1"/>
</dbReference>
<accession>A0ABV6DGJ0</accession>
<evidence type="ECO:0000313" key="5">
    <source>
        <dbReference type="Proteomes" id="UP001589776"/>
    </source>
</evidence>
<name>A0ABV6DGJ0_9BACL</name>
<reference evidence="4 5" key="1">
    <citation type="submission" date="2024-09" db="EMBL/GenBank/DDBJ databases">
        <authorList>
            <person name="Sun Q."/>
            <person name="Mori K."/>
        </authorList>
    </citation>
    <scope>NUCLEOTIDE SEQUENCE [LARGE SCALE GENOMIC DNA]</scope>
    <source>
        <strain evidence="4 5">CCM 7759</strain>
    </source>
</reference>
<dbReference type="Gene3D" id="3.40.140.10">
    <property type="entry name" value="Cytidine Deaminase, domain 2"/>
    <property type="match status" value="1"/>
</dbReference>
<keyword evidence="1 3" id="KW-0963">Cytoplasm</keyword>
<comment type="subcellular location">
    <subcellularLocation>
        <location evidence="3">Cytoplasm</location>
    </subcellularLocation>
</comment>
<dbReference type="PIRSF" id="PIRSF015626">
    <property type="entry name" value="FdhD"/>
    <property type="match status" value="1"/>
</dbReference>
<feature type="active site" description="Cysteine persulfide intermediate" evidence="3">
    <location>
        <position position="110"/>
    </location>
</feature>
<protein>
    <recommendedName>
        <fullName evidence="3">Sulfur carrier protein FdhD</fullName>
    </recommendedName>
</protein>
<evidence type="ECO:0000256" key="2">
    <source>
        <dbReference type="ARBA" id="ARBA00023150"/>
    </source>
</evidence>
<dbReference type="InterPro" id="IPR003786">
    <property type="entry name" value="FdhD"/>
</dbReference>
<dbReference type="PANTHER" id="PTHR30592">
    <property type="entry name" value="FORMATE DEHYDROGENASE"/>
    <property type="match status" value="1"/>
</dbReference>
<comment type="similarity">
    <text evidence="3">Belongs to the FdhD family.</text>
</comment>
<comment type="caution">
    <text evidence="4">The sequence shown here is derived from an EMBL/GenBank/DDBJ whole genome shotgun (WGS) entry which is preliminary data.</text>
</comment>
<proteinExistence type="inferred from homology"/>
<evidence type="ECO:0000256" key="3">
    <source>
        <dbReference type="HAMAP-Rule" id="MF_00187"/>
    </source>
</evidence>
<sequence>MADSMHRETTRWQVTRIDDGYRSEQDDEIATEYPLTIRLDGEEFATLVCTPSDLEEMVIGFLASEGVILSAEEVIGLAIDEGRGMADVELKRRHTVGAEFYGKRFIGSCCGKGRQFYLHNDARTAKTSTTQLKVTAAHCMSLIAELQGASQAYRHTGGLHNAALCRAEAGFEATNGDGLASGAADGPVTGSVLAVRSDIGRHNALDKLYGYCLQHRVRTRDLIVAFSGRLSSEVVLKTAKLGAGVLLSNAAPTDLALKLAEELGITAAGFVRGSKMTIYTHPERIVG</sequence>
<dbReference type="EMBL" id="JBHLWN010000022">
    <property type="protein sequence ID" value="MFC0211769.1"/>
    <property type="molecule type" value="Genomic_DNA"/>
</dbReference>
<comment type="function">
    <text evidence="3">Required for formate dehydrogenase (FDH) activity. Acts as a sulfur carrier protein that transfers sulfur from IscS to the molybdenum cofactor prior to its insertion into FDH.</text>
</comment>
<dbReference type="HAMAP" id="MF_00187">
    <property type="entry name" value="FdhD"/>
    <property type="match status" value="1"/>
</dbReference>
<keyword evidence="2 3" id="KW-0501">Molybdenum cofactor biosynthesis</keyword>
<dbReference type="Gene3D" id="3.10.20.10">
    <property type="match status" value="1"/>
</dbReference>